<keyword evidence="5" id="KW-1185">Reference proteome</keyword>
<dbReference type="InterPro" id="IPR015174">
    <property type="entry name" value="MIF4G-like_typ-2"/>
</dbReference>
<evidence type="ECO:0008006" key="6">
    <source>
        <dbReference type="Google" id="ProtNLM"/>
    </source>
</evidence>
<dbReference type="PANTHER" id="PTHR12412">
    <property type="entry name" value="CAP BINDING PROTEIN"/>
    <property type="match status" value="1"/>
</dbReference>
<evidence type="ECO:0000256" key="1">
    <source>
        <dbReference type="SAM" id="MobiDB-lite"/>
    </source>
</evidence>
<comment type="caution">
    <text evidence="4">The sequence shown here is derived from an EMBL/GenBank/DDBJ whole genome shotgun (WGS) entry which is preliminary data.</text>
</comment>
<dbReference type="GO" id="GO:0005634">
    <property type="term" value="C:nucleus"/>
    <property type="evidence" value="ECO:0007669"/>
    <property type="project" value="TreeGrafter"/>
</dbReference>
<dbReference type="OrthoDB" id="10252707at2759"/>
<feature type="region of interest" description="Disordered" evidence="1">
    <location>
        <begin position="281"/>
        <end position="304"/>
    </location>
</feature>
<sequence>MAEVDRYPDSRNRHGGGGGRKRRFQDDDGGGRPHQRRRFDPPGTRLRKKMLGLLDSSFHTPEQDIREIAQLAVQHGGDEYVRDTFCDLAVSISMEQPCKTIFVAAAVVAVNKHRPELTTEVLEKLALLVSRNVRAGKWRDVKLALRLLACLQGIYSDDGILPVLEELFQRTIDLQTANPEETVGPELVKVILLTIPYLMASSTDGLHGKVDELLQKTDVVASTPHVMENLVDPYPNDDPAQKPMACASLLSLLQKQLQNEAAEGWTLACFPKVLDLDINVSKEPANGDHTGEQNGDENQAEENGDAAMTDAAVNKHAFPSITIPDAVNPGRKALFPEIYYSVFADQEVESVPPTSNLASTVIRDAIVDTVDLLDYNRSFVGKFVIDLDNYWAPDTFVKRATPFDKLRDVPADKPKWKPEDMAIDAIFSQLLRIPTPGHKAVYYHSVIMEACKLAPSAIAPSLGRAIRFTFRSLADLDLELVHRFTDWFAHHVSNFEFRWKWTEWNPEVGLPDLHPKKAFILSAIEKEIRLSFPKRIADSLPPDFASLIAKAQYNDQPDFKFNNASTPYSQQGKALLTTLKDKATADDAIQEILDEVSSLATAQGADGDIASTDVFITCICHIGSKSLSHILSSIDKNRNRLLAIGSASEPAARQIITSVMDYWAYHPGQAINIVDKLLNYTIVTPQSVVDWALSDHLDRGKALARPGVWEMVWATMNKVAHRLGDIAIARASPGMEEQHQVIDETLVRERGTMRNLMRQIEDVAAGVAGGAQDGMVEELDDGSGELELLKGWGGKWLRVWRRKMAVEEARSGEAGVKALEEVMRLEKEVEAEVRADEEEDRQRREEQRVKREEERRARFEAREKEREERQDDDGRGRADGRGEEVDDVA</sequence>
<name>A0A9P4MT24_9PEZI</name>
<dbReference type="EMBL" id="ML996081">
    <property type="protein sequence ID" value="KAF2158081.1"/>
    <property type="molecule type" value="Genomic_DNA"/>
</dbReference>
<protein>
    <recommendedName>
        <fullName evidence="6">MIF4G domain-containing protein</fullName>
    </recommendedName>
</protein>
<feature type="region of interest" description="Disordered" evidence="1">
    <location>
        <begin position="1"/>
        <end position="44"/>
    </location>
</feature>
<gene>
    <name evidence="4" type="ORF">K461DRAFT_310046</name>
</gene>
<reference evidence="4" key="1">
    <citation type="journal article" date="2020" name="Stud. Mycol.">
        <title>101 Dothideomycetes genomes: a test case for predicting lifestyles and emergence of pathogens.</title>
        <authorList>
            <person name="Haridas S."/>
            <person name="Albert R."/>
            <person name="Binder M."/>
            <person name="Bloem J."/>
            <person name="Labutti K."/>
            <person name="Salamov A."/>
            <person name="Andreopoulos B."/>
            <person name="Baker S."/>
            <person name="Barry K."/>
            <person name="Bills G."/>
            <person name="Bluhm B."/>
            <person name="Cannon C."/>
            <person name="Castanera R."/>
            <person name="Culley D."/>
            <person name="Daum C."/>
            <person name="Ezra D."/>
            <person name="Gonzalez J."/>
            <person name="Henrissat B."/>
            <person name="Kuo A."/>
            <person name="Liang C."/>
            <person name="Lipzen A."/>
            <person name="Lutzoni F."/>
            <person name="Magnuson J."/>
            <person name="Mondo S."/>
            <person name="Nolan M."/>
            <person name="Ohm R."/>
            <person name="Pangilinan J."/>
            <person name="Park H.-J."/>
            <person name="Ramirez L."/>
            <person name="Alfaro M."/>
            <person name="Sun H."/>
            <person name="Tritt A."/>
            <person name="Yoshinaga Y."/>
            <person name="Zwiers L.-H."/>
            <person name="Turgeon B."/>
            <person name="Goodwin S."/>
            <person name="Spatafora J."/>
            <person name="Crous P."/>
            <person name="Grigoriev I."/>
        </authorList>
    </citation>
    <scope>NUCLEOTIDE SEQUENCE</scope>
    <source>
        <strain evidence="4">CBS 260.36</strain>
    </source>
</reference>
<feature type="compositionally biased region" description="Basic and acidic residues" evidence="1">
    <location>
        <begin position="1"/>
        <end position="12"/>
    </location>
</feature>
<evidence type="ECO:0000259" key="2">
    <source>
        <dbReference type="Pfam" id="PF09088"/>
    </source>
</evidence>
<evidence type="ECO:0000313" key="5">
    <source>
        <dbReference type="Proteomes" id="UP000799439"/>
    </source>
</evidence>
<feature type="compositionally biased region" description="Basic and acidic residues" evidence="1">
    <location>
        <begin position="830"/>
        <end position="883"/>
    </location>
</feature>
<dbReference type="GO" id="GO:0003729">
    <property type="term" value="F:mRNA binding"/>
    <property type="evidence" value="ECO:0007669"/>
    <property type="project" value="TreeGrafter"/>
</dbReference>
<dbReference type="Pfam" id="PF09090">
    <property type="entry name" value="MIF4G_like_2"/>
    <property type="match status" value="1"/>
</dbReference>
<feature type="domain" description="MIF4G-like type 1" evidence="2">
    <location>
        <begin position="352"/>
        <end position="541"/>
    </location>
</feature>
<dbReference type="GO" id="GO:0005846">
    <property type="term" value="C:nuclear cap binding complex"/>
    <property type="evidence" value="ECO:0007669"/>
    <property type="project" value="InterPro"/>
</dbReference>
<organism evidence="4 5">
    <name type="scientific">Myriangium duriaei CBS 260.36</name>
    <dbReference type="NCBI Taxonomy" id="1168546"/>
    <lineage>
        <taxon>Eukaryota</taxon>
        <taxon>Fungi</taxon>
        <taxon>Dikarya</taxon>
        <taxon>Ascomycota</taxon>
        <taxon>Pezizomycotina</taxon>
        <taxon>Dothideomycetes</taxon>
        <taxon>Dothideomycetidae</taxon>
        <taxon>Myriangiales</taxon>
        <taxon>Myriangiaceae</taxon>
        <taxon>Myriangium</taxon>
    </lineage>
</organism>
<dbReference type="PANTHER" id="PTHR12412:SF2">
    <property type="entry name" value="NUCLEAR CAP-BINDING PROTEIN SUBUNIT 1"/>
    <property type="match status" value="1"/>
</dbReference>
<evidence type="ECO:0000313" key="4">
    <source>
        <dbReference type="EMBL" id="KAF2158081.1"/>
    </source>
</evidence>
<feature type="region of interest" description="Disordered" evidence="1">
    <location>
        <begin position="830"/>
        <end position="889"/>
    </location>
</feature>
<dbReference type="InterPro" id="IPR016024">
    <property type="entry name" value="ARM-type_fold"/>
</dbReference>
<dbReference type="Gene3D" id="1.25.40.180">
    <property type="match status" value="3"/>
</dbReference>
<dbReference type="Pfam" id="PF09088">
    <property type="entry name" value="MIF4G_like"/>
    <property type="match status" value="1"/>
</dbReference>
<dbReference type="GO" id="GO:0000339">
    <property type="term" value="F:RNA cap binding"/>
    <property type="evidence" value="ECO:0007669"/>
    <property type="project" value="InterPro"/>
</dbReference>
<dbReference type="Proteomes" id="UP000799439">
    <property type="component" value="Unassembled WGS sequence"/>
</dbReference>
<dbReference type="GO" id="GO:0000184">
    <property type="term" value="P:nuclear-transcribed mRNA catabolic process, nonsense-mediated decay"/>
    <property type="evidence" value="ECO:0007669"/>
    <property type="project" value="TreeGrafter"/>
</dbReference>
<feature type="domain" description="MIF4G-like type 2" evidence="3">
    <location>
        <begin position="559"/>
        <end position="808"/>
    </location>
</feature>
<dbReference type="GO" id="GO:0006406">
    <property type="term" value="P:mRNA export from nucleus"/>
    <property type="evidence" value="ECO:0007669"/>
    <property type="project" value="InterPro"/>
</dbReference>
<dbReference type="AlphaFoldDB" id="A0A9P4MT24"/>
<dbReference type="InterPro" id="IPR015172">
    <property type="entry name" value="MIF4G-like_typ-1"/>
</dbReference>
<dbReference type="SUPFAM" id="SSF48371">
    <property type="entry name" value="ARM repeat"/>
    <property type="match status" value="3"/>
</dbReference>
<evidence type="ECO:0000259" key="3">
    <source>
        <dbReference type="Pfam" id="PF09090"/>
    </source>
</evidence>
<feature type="compositionally biased region" description="Acidic residues" evidence="1">
    <location>
        <begin position="294"/>
        <end position="304"/>
    </location>
</feature>
<accession>A0A9P4MT24</accession>
<proteinExistence type="predicted"/>
<dbReference type="InterPro" id="IPR027159">
    <property type="entry name" value="CBP80"/>
</dbReference>